<gene>
    <name evidence="8" type="ORF">ENQ20_10915</name>
</gene>
<keyword evidence="5" id="KW-0411">Iron-sulfur</keyword>
<dbReference type="EMBL" id="DSMG01000107">
    <property type="protein sequence ID" value="HDX31983.1"/>
    <property type="molecule type" value="Genomic_DNA"/>
</dbReference>
<dbReference type="PROSITE" id="PS51918">
    <property type="entry name" value="RADICAL_SAM"/>
    <property type="match status" value="1"/>
</dbReference>
<dbReference type="CDD" id="cd01335">
    <property type="entry name" value="Radical_SAM"/>
    <property type="match status" value="1"/>
</dbReference>
<comment type="cofactor">
    <cofactor evidence="1">
        <name>[4Fe-4S] cluster</name>
        <dbReference type="ChEBI" id="CHEBI:49883"/>
    </cofactor>
</comment>
<dbReference type="Gene3D" id="3.80.30.20">
    <property type="entry name" value="tm_1862 like domain"/>
    <property type="match status" value="1"/>
</dbReference>
<dbReference type="PANTHER" id="PTHR43409:SF16">
    <property type="entry name" value="SLR0320 PROTEIN"/>
    <property type="match status" value="1"/>
</dbReference>
<reference evidence="8" key="1">
    <citation type="journal article" date="2020" name="mSystems">
        <title>Genome- and Community-Level Interaction Insights into Carbon Utilization and Element Cycling Functions of Hydrothermarchaeota in Hydrothermal Sediment.</title>
        <authorList>
            <person name="Zhou Z."/>
            <person name="Liu Y."/>
            <person name="Xu W."/>
            <person name="Pan J."/>
            <person name="Luo Z.H."/>
            <person name="Li M."/>
        </authorList>
    </citation>
    <scope>NUCLEOTIDE SEQUENCE [LARGE SCALE GENOMIC DNA]</scope>
    <source>
        <strain evidence="8">SpSt-289</strain>
    </source>
</reference>
<dbReference type="Pfam" id="PF04055">
    <property type="entry name" value="Radical_SAM"/>
    <property type="match status" value="1"/>
</dbReference>
<dbReference type="GO" id="GO:0003824">
    <property type="term" value="F:catalytic activity"/>
    <property type="evidence" value="ECO:0007669"/>
    <property type="project" value="InterPro"/>
</dbReference>
<sequence>MQNETNGKQPNIELSEDIRENLGTRRIPPLRPSHFPDAGASVQTLTSSKRPPGSVDVLLVNPPTPDGAIWIRSQHRVGRRSRENMIWPQVSLAQMAAILVPEYKVEIIDANALRMGWKEFEKLLDELRPKYYMTQVTAPTLRNDMYGVFLAKSLGAKTIAFGTHVTPMTLETMRPFPALDFVLRGEPEMTLRELIDTFEGKKPSNPRVAKMLAETSQPQRRRIGSQEVVDEFPIKESDNPCAHILGLAWRNGDEIVINPDRPFIPNLDDLPIPLHEMLPLDKQRMPMIKGPFTFIVTSRGCPAGCKYCIKHVTYQNSVRVRSAENIVEELEYLRRLGITNIHMYADLFTVNRDHVVSLCKLILERGLKIRWTCNSRVDYVDEEMLTLMGKAGCWLISWGIESANEMILKRARKGYKKEQAFKALKWAKAAGIKNWGYFIIGLPGETEETIQETIAYSKELPLDIALFHIAAPYPGTPFFYEVVENNWFRPGTKWEEVDMDQSTVLDYENLTAEQLEYWQKRATREWSLRPGPILTFLKGLNTWEGAKSAMNVGWQMLQFSKT</sequence>
<dbReference type="Gene3D" id="3.40.50.280">
    <property type="entry name" value="Cobalamin-binding domain"/>
    <property type="match status" value="1"/>
</dbReference>
<dbReference type="InterPro" id="IPR034466">
    <property type="entry name" value="Methyltransferase_Class_B"/>
</dbReference>
<proteinExistence type="predicted"/>
<accession>A0A7C1JB68</accession>
<protein>
    <submittedName>
        <fullName evidence="8">Radical SAM protein</fullName>
    </submittedName>
</protein>
<evidence type="ECO:0000256" key="3">
    <source>
        <dbReference type="ARBA" id="ARBA00022723"/>
    </source>
</evidence>
<evidence type="ECO:0000256" key="4">
    <source>
        <dbReference type="ARBA" id="ARBA00023004"/>
    </source>
</evidence>
<dbReference type="SFLD" id="SFLDG01082">
    <property type="entry name" value="B12-binding_domain_containing"/>
    <property type="match status" value="1"/>
</dbReference>
<keyword evidence="2" id="KW-0949">S-adenosyl-L-methionine</keyword>
<dbReference type="InterPro" id="IPR007197">
    <property type="entry name" value="rSAM"/>
</dbReference>
<evidence type="ECO:0000256" key="1">
    <source>
        <dbReference type="ARBA" id="ARBA00001966"/>
    </source>
</evidence>
<evidence type="ECO:0000256" key="2">
    <source>
        <dbReference type="ARBA" id="ARBA00022691"/>
    </source>
</evidence>
<evidence type="ECO:0000313" key="8">
    <source>
        <dbReference type="EMBL" id="HDX31983.1"/>
    </source>
</evidence>
<evidence type="ECO:0000256" key="6">
    <source>
        <dbReference type="SAM" id="MobiDB-lite"/>
    </source>
</evidence>
<feature type="region of interest" description="Disordered" evidence="6">
    <location>
        <begin position="25"/>
        <end position="53"/>
    </location>
</feature>
<dbReference type="InterPro" id="IPR058240">
    <property type="entry name" value="rSAM_sf"/>
</dbReference>
<dbReference type="InterPro" id="IPR006638">
    <property type="entry name" value="Elp3/MiaA/NifB-like_rSAM"/>
</dbReference>
<evidence type="ECO:0000259" key="7">
    <source>
        <dbReference type="PROSITE" id="PS51918"/>
    </source>
</evidence>
<evidence type="ECO:0000256" key="5">
    <source>
        <dbReference type="ARBA" id="ARBA00023014"/>
    </source>
</evidence>
<dbReference type="GO" id="GO:0005829">
    <property type="term" value="C:cytosol"/>
    <property type="evidence" value="ECO:0007669"/>
    <property type="project" value="TreeGrafter"/>
</dbReference>
<dbReference type="GO" id="GO:0051539">
    <property type="term" value="F:4 iron, 4 sulfur cluster binding"/>
    <property type="evidence" value="ECO:0007669"/>
    <property type="project" value="UniProtKB-KW"/>
</dbReference>
<keyword evidence="4" id="KW-0408">Iron</keyword>
<dbReference type="SFLD" id="SFLDS00029">
    <property type="entry name" value="Radical_SAM"/>
    <property type="match status" value="1"/>
</dbReference>
<dbReference type="AlphaFoldDB" id="A0A7C1JB68"/>
<dbReference type="SUPFAM" id="SSF102114">
    <property type="entry name" value="Radical SAM enzymes"/>
    <property type="match status" value="1"/>
</dbReference>
<dbReference type="GO" id="GO:0046872">
    <property type="term" value="F:metal ion binding"/>
    <property type="evidence" value="ECO:0007669"/>
    <property type="project" value="UniProtKB-KW"/>
</dbReference>
<dbReference type="InterPro" id="IPR051198">
    <property type="entry name" value="BchE-like"/>
</dbReference>
<organism evidence="8">
    <name type="scientific">Caldilinea aerophila</name>
    <dbReference type="NCBI Taxonomy" id="133453"/>
    <lineage>
        <taxon>Bacteria</taxon>
        <taxon>Bacillati</taxon>
        <taxon>Chloroflexota</taxon>
        <taxon>Caldilineae</taxon>
        <taxon>Caldilineales</taxon>
        <taxon>Caldilineaceae</taxon>
        <taxon>Caldilinea</taxon>
    </lineage>
</organism>
<dbReference type="PANTHER" id="PTHR43409">
    <property type="entry name" value="ANAEROBIC MAGNESIUM-PROTOPORPHYRIN IX MONOMETHYL ESTER CYCLASE-RELATED"/>
    <property type="match status" value="1"/>
</dbReference>
<keyword evidence="3" id="KW-0479">Metal-binding</keyword>
<feature type="domain" description="Radical SAM core" evidence="7">
    <location>
        <begin position="287"/>
        <end position="520"/>
    </location>
</feature>
<comment type="caution">
    <text evidence="8">The sequence shown here is derived from an EMBL/GenBank/DDBJ whole genome shotgun (WGS) entry which is preliminary data.</text>
</comment>
<dbReference type="SMART" id="SM00729">
    <property type="entry name" value="Elp3"/>
    <property type="match status" value="1"/>
</dbReference>
<name>A0A7C1JB68_9CHLR</name>
<dbReference type="SFLD" id="SFLDG01123">
    <property type="entry name" value="methyltransferase_(Class_B)"/>
    <property type="match status" value="1"/>
</dbReference>
<dbReference type="InterPro" id="IPR023404">
    <property type="entry name" value="rSAM_horseshoe"/>
</dbReference>